<keyword evidence="1" id="KW-0853">WD repeat</keyword>
<dbReference type="AlphaFoldDB" id="A0A7J7JUN3"/>
<keyword evidence="4" id="KW-1185">Reference proteome</keyword>
<sequence length="309" mass="34423">MDKPQIILHAHKSLNFTLFDSKWIPTSAKFVVIGNQPKGSGTIQIYEVSHGDVDLVKQIDKGVSLKCCTFAASSLQQRYLATGDFEGKVSIWNLEEPALPVYSAKGHKEIINAIDGVGGLGIGEGHAFNVHDRCVAAGYDNGDIKLFDLRKMALRWEHNLHNGVVGIEFDRKDIDMNKMVATTLESKFYVYDMRTQHPTKGFTSLSEKAHKSTIWCVKHLPQNRDIFMTTGGTGTLNLWKYNYPAKRIVKTEEGNELGVVGSLDLLQNTALSTQPISSFDWSPDKPGLCVCTAFDQTLRVLITTKLNQY</sequence>
<evidence type="ECO:0000313" key="4">
    <source>
        <dbReference type="Proteomes" id="UP000593567"/>
    </source>
</evidence>
<dbReference type="OrthoDB" id="10248252at2759"/>
<proteinExistence type="predicted"/>
<accession>A0A7J7JUN3</accession>
<dbReference type="EMBL" id="VXIV02001759">
    <property type="protein sequence ID" value="KAF6030072.1"/>
    <property type="molecule type" value="Genomic_DNA"/>
</dbReference>
<dbReference type="SUPFAM" id="SSF50978">
    <property type="entry name" value="WD40 repeat-like"/>
    <property type="match status" value="1"/>
</dbReference>
<evidence type="ECO:0000256" key="1">
    <source>
        <dbReference type="ARBA" id="ARBA00022574"/>
    </source>
</evidence>
<dbReference type="InterPro" id="IPR015943">
    <property type="entry name" value="WD40/YVTN_repeat-like_dom_sf"/>
</dbReference>
<evidence type="ECO:0000256" key="2">
    <source>
        <dbReference type="ARBA" id="ARBA00022737"/>
    </source>
</evidence>
<dbReference type="Proteomes" id="UP000593567">
    <property type="component" value="Unassembled WGS sequence"/>
</dbReference>
<dbReference type="Pfam" id="PF00400">
    <property type="entry name" value="WD40"/>
    <property type="match status" value="1"/>
</dbReference>
<organism evidence="3 4">
    <name type="scientific">Bugula neritina</name>
    <name type="common">Brown bryozoan</name>
    <name type="synonym">Sertularia neritina</name>
    <dbReference type="NCBI Taxonomy" id="10212"/>
    <lineage>
        <taxon>Eukaryota</taxon>
        <taxon>Metazoa</taxon>
        <taxon>Spiralia</taxon>
        <taxon>Lophotrochozoa</taxon>
        <taxon>Bryozoa</taxon>
        <taxon>Gymnolaemata</taxon>
        <taxon>Cheilostomatida</taxon>
        <taxon>Flustrina</taxon>
        <taxon>Buguloidea</taxon>
        <taxon>Bugulidae</taxon>
        <taxon>Bugula</taxon>
    </lineage>
</organism>
<dbReference type="SMART" id="SM00320">
    <property type="entry name" value="WD40"/>
    <property type="match status" value="4"/>
</dbReference>
<keyword evidence="2" id="KW-0677">Repeat</keyword>
<protein>
    <submittedName>
        <fullName evidence="3">WDR92</fullName>
    </submittedName>
</protein>
<reference evidence="3" key="1">
    <citation type="submission" date="2020-06" db="EMBL/GenBank/DDBJ databases">
        <title>Draft genome of Bugula neritina, a colonial animal packing powerful symbionts and potential medicines.</title>
        <authorList>
            <person name="Rayko M."/>
        </authorList>
    </citation>
    <scope>NUCLEOTIDE SEQUENCE [LARGE SCALE GENOMIC DNA]</scope>
    <source>
        <strain evidence="3">Kwan_BN1</strain>
    </source>
</reference>
<gene>
    <name evidence="3" type="ORF">EB796_011623</name>
</gene>
<dbReference type="InterPro" id="IPR001680">
    <property type="entry name" value="WD40_rpt"/>
</dbReference>
<dbReference type="InterPro" id="IPR036322">
    <property type="entry name" value="WD40_repeat_dom_sf"/>
</dbReference>
<dbReference type="Gene3D" id="2.130.10.10">
    <property type="entry name" value="YVTN repeat-like/Quinoprotein amine dehydrogenase"/>
    <property type="match status" value="2"/>
</dbReference>
<name>A0A7J7JUN3_BUGNE</name>
<comment type="caution">
    <text evidence="3">The sequence shown here is derived from an EMBL/GenBank/DDBJ whole genome shotgun (WGS) entry which is preliminary data.</text>
</comment>
<evidence type="ECO:0000313" key="3">
    <source>
        <dbReference type="EMBL" id="KAF6030072.1"/>
    </source>
</evidence>
<dbReference type="PANTHER" id="PTHR10971">
    <property type="entry name" value="MRNA EXPORT FACTOR AND BUB3"/>
    <property type="match status" value="1"/>
</dbReference>